<dbReference type="SUPFAM" id="SSF57196">
    <property type="entry name" value="EGF/Laminin"/>
    <property type="match status" value="1"/>
</dbReference>
<evidence type="ECO:0000313" key="9">
    <source>
        <dbReference type="Proteomes" id="UP000030681"/>
    </source>
</evidence>
<proteinExistence type="predicted"/>
<evidence type="ECO:0000256" key="4">
    <source>
        <dbReference type="SAM" id="Phobius"/>
    </source>
</evidence>
<evidence type="ECO:0000256" key="2">
    <source>
        <dbReference type="ARBA" id="ARBA00023157"/>
    </source>
</evidence>
<name>A0A081I9T5_PLAVN</name>
<feature type="compositionally biased region" description="Polar residues" evidence="3">
    <location>
        <begin position="119"/>
        <end position="134"/>
    </location>
</feature>
<keyword evidence="8" id="KW-0477">Merozoite</keyword>
<feature type="transmembrane region" description="Helical" evidence="4">
    <location>
        <begin position="209"/>
        <end position="227"/>
    </location>
</feature>
<evidence type="ECO:0000256" key="3">
    <source>
        <dbReference type="SAM" id="MobiDB-lite"/>
    </source>
</evidence>
<evidence type="ECO:0000259" key="6">
    <source>
        <dbReference type="PROSITE" id="PS01186"/>
    </source>
</evidence>
<dbReference type="EMBL" id="KL446956">
    <property type="protein sequence ID" value="KEG00443.1"/>
    <property type="molecule type" value="Genomic_DNA"/>
</dbReference>
<accession>A0A081I9T5</accession>
<feature type="signal peptide" evidence="5">
    <location>
        <begin position="1"/>
        <end position="25"/>
    </location>
</feature>
<keyword evidence="5" id="KW-0732">Signal</keyword>
<evidence type="ECO:0000256" key="1">
    <source>
        <dbReference type="ARBA" id="ARBA00022536"/>
    </source>
</evidence>
<feature type="compositionally biased region" description="Low complexity" evidence="3">
    <location>
        <begin position="107"/>
        <end position="118"/>
    </location>
</feature>
<evidence type="ECO:0000313" key="8">
    <source>
        <dbReference type="EMBL" id="VEV54782.1"/>
    </source>
</evidence>
<feature type="compositionally biased region" description="Polar residues" evidence="3">
    <location>
        <begin position="88"/>
        <end position="106"/>
    </location>
</feature>
<dbReference type="Pfam" id="PF12947">
    <property type="entry name" value="EGF_3"/>
    <property type="match status" value="1"/>
</dbReference>
<dbReference type="GeneID" id="19962833"/>
<evidence type="ECO:0000256" key="5">
    <source>
        <dbReference type="SAM" id="SignalP"/>
    </source>
</evidence>
<keyword evidence="4" id="KW-0812">Transmembrane</keyword>
<reference evidence="8 10" key="2">
    <citation type="submission" date="2019-01" db="EMBL/GenBank/DDBJ databases">
        <authorList>
            <person name="Ramaprasad A."/>
        </authorList>
    </citation>
    <scope>NUCLEOTIDE SEQUENCE [LARGE SCALE GENOMIC DNA]</scope>
</reference>
<keyword evidence="4" id="KW-1133">Transmembrane helix</keyword>
<feature type="compositionally biased region" description="Polar residues" evidence="3">
    <location>
        <begin position="46"/>
        <end position="80"/>
    </location>
</feature>
<keyword evidence="4" id="KW-0472">Membrane</keyword>
<keyword evidence="2" id="KW-1015">Disulfide bond</keyword>
<protein>
    <submittedName>
        <fullName evidence="8">Merozoite surface protein 4/5, putative</fullName>
    </submittedName>
</protein>
<dbReference type="EMBL" id="LR215059">
    <property type="protein sequence ID" value="VEV54782.1"/>
    <property type="molecule type" value="Genomic_DNA"/>
</dbReference>
<dbReference type="Gene3D" id="2.10.25.10">
    <property type="entry name" value="Laminin"/>
    <property type="match status" value="1"/>
</dbReference>
<sequence>MKIVNYLSAINLFVVLLMSFKTAHDTSLIHTNKYAHNMLCNSRILGNTPSNNTEEGSNQTDGNTDSNPTTSDGGTNTSDQKSGENAEKSQGTSENASQTENTSSQVETPAAPAKTETTQSDVAQPDSTNGTESQPAGEKVTLLSSEEEEEEDEEDDDEEYDGDCNVNNGGCGEGLICEKMQNGAIKCSCPEGYKFNGTSCIGLLSADSINYGFCGIIMIAITIISLLY</sequence>
<feature type="compositionally biased region" description="Acidic residues" evidence="3">
    <location>
        <begin position="145"/>
        <end position="162"/>
    </location>
</feature>
<evidence type="ECO:0000313" key="10">
    <source>
        <dbReference type="Proteomes" id="UP000290582"/>
    </source>
</evidence>
<gene>
    <name evidence="8" type="ORF">PVVCY_0300540</name>
    <name evidence="7" type="ORF">YYE_04627</name>
</gene>
<feature type="chain" id="PRO_5033214863" evidence="5">
    <location>
        <begin position="26"/>
        <end position="228"/>
    </location>
</feature>
<dbReference type="Proteomes" id="UP000290582">
    <property type="component" value="Chromosome PVVCY_03"/>
</dbReference>
<dbReference type="VEuPathDB" id="PlasmoDB:PVVCY_0300540"/>
<dbReference type="Proteomes" id="UP000030681">
    <property type="component" value="Unassembled WGS sequence"/>
</dbReference>
<dbReference type="InterPro" id="IPR000742">
    <property type="entry name" value="EGF"/>
</dbReference>
<feature type="region of interest" description="Disordered" evidence="3">
    <location>
        <begin position="46"/>
        <end position="163"/>
    </location>
</feature>
<dbReference type="PROSITE" id="PS01186">
    <property type="entry name" value="EGF_2"/>
    <property type="match status" value="1"/>
</dbReference>
<reference evidence="7 9" key="1">
    <citation type="submission" date="2013-02" db="EMBL/GenBank/DDBJ databases">
        <title>The Genome Sequence of Plasmodium vinckei vinckei.</title>
        <authorList>
            <consortium name="The Broad Institute Genome Sequencing Platform"/>
            <consortium name="The Broad Institute Genome Sequencing Center for Infectious Disease"/>
            <person name="Neafsey D."/>
            <person name="Cheeseman I."/>
            <person name="Volkman S."/>
            <person name="Adams J."/>
            <person name="Walker B."/>
            <person name="Young S.K."/>
            <person name="Zeng Q."/>
            <person name="Gargeya S."/>
            <person name="Fitzgerald M."/>
            <person name="Haas B."/>
            <person name="Abouelleil A."/>
            <person name="Alvarado L."/>
            <person name="Arachchi H.M."/>
            <person name="Berlin A.M."/>
            <person name="Chapman S.B."/>
            <person name="Dewar J."/>
            <person name="Goldberg J."/>
            <person name="Griggs A."/>
            <person name="Gujja S."/>
            <person name="Hansen M."/>
            <person name="Howarth C."/>
            <person name="Imamovic A."/>
            <person name="Larimer J."/>
            <person name="McCowan C."/>
            <person name="Murphy C."/>
            <person name="Neiman D."/>
            <person name="Pearson M."/>
            <person name="Priest M."/>
            <person name="Roberts A."/>
            <person name="Saif S."/>
            <person name="Shea T."/>
            <person name="Sisk P."/>
            <person name="Sykes S."/>
            <person name="Wortman J."/>
            <person name="Nusbaum C."/>
            <person name="Birren B."/>
        </authorList>
    </citation>
    <scope>NUCLEOTIDE SEQUENCE [LARGE SCALE GENOMIC DNA]</scope>
    <source>
        <strain evidence="9">vinckei</strain>
        <strain evidence="7">Vinckei</strain>
    </source>
</reference>
<evidence type="ECO:0000313" key="7">
    <source>
        <dbReference type="EMBL" id="KEG00443.1"/>
    </source>
</evidence>
<dbReference type="OrthoDB" id="10045365at2759"/>
<keyword evidence="1" id="KW-0245">EGF-like domain</keyword>
<dbReference type="KEGG" id="pvv:PVVCY_0300540"/>
<dbReference type="RefSeq" id="XP_008626486.1">
    <property type="nucleotide sequence ID" value="XM_008628264.1"/>
</dbReference>
<dbReference type="AlphaFoldDB" id="A0A081I9T5"/>
<feature type="domain" description="EGF-like" evidence="6">
    <location>
        <begin position="187"/>
        <end position="200"/>
    </location>
</feature>
<dbReference type="InterPro" id="IPR024731">
    <property type="entry name" value="NELL2-like_EGF"/>
</dbReference>
<organism evidence="7 9">
    <name type="scientific">Plasmodium vinckei vinckei</name>
    <dbReference type="NCBI Taxonomy" id="54757"/>
    <lineage>
        <taxon>Eukaryota</taxon>
        <taxon>Sar</taxon>
        <taxon>Alveolata</taxon>
        <taxon>Apicomplexa</taxon>
        <taxon>Aconoidasida</taxon>
        <taxon>Haemosporida</taxon>
        <taxon>Plasmodiidae</taxon>
        <taxon>Plasmodium</taxon>
        <taxon>Plasmodium (Vinckeia)</taxon>
    </lineage>
</organism>